<evidence type="ECO:0000313" key="1">
    <source>
        <dbReference type="EMBL" id="RSL90272.1"/>
    </source>
</evidence>
<dbReference type="STRING" id="1325735.A0A428SKG7"/>
<organism evidence="1 2">
    <name type="scientific">Fusarium oligoseptatum</name>
    <dbReference type="NCBI Taxonomy" id="2604345"/>
    <lineage>
        <taxon>Eukaryota</taxon>
        <taxon>Fungi</taxon>
        <taxon>Dikarya</taxon>
        <taxon>Ascomycota</taxon>
        <taxon>Pezizomycotina</taxon>
        <taxon>Sordariomycetes</taxon>
        <taxon>Hypocreomycetidae</taxon>
        <taxon>Hypocreales</taxon>
        <taxon>Nectriaceae</taxon>
        <taxon>Fusarium</taxon>
        <taxon>Fusarium solani species complex</taxon>
    </lineage>
</organism>
<protein>
    <submittedName>
        <fullName evidence="1">Uncharacterized protein</fullName>
    </submittedName>
</protein>
<keyword evidence="2" id="KW-1185">Reference proteome</keyword>
<name>A0A428SKG7_9HYPO</name>
<dbReference type="Proteomes" id="UP000287144">
    <property type="component" value="Unassembled WGS sequence"/>
</dbReference>
<dbReference type="AlphaFoldDB" id="A0A428SKG7"/>
<evidence type="ECO:0000313" key="2">
    <source>
        <dbReference type="Proteomes" id="UP000287144"/>
    </source>
</evidence>
<accession>A0A428SKG7</accession>
<gene>
    <name evidence="1" type="ORF">CEP52_014629</name>
</gene>
<sequence>MSETNEILEFDFAEISDDDFQLHLQHHGIDQPNNITGQDQLRSKGVVLCGRLVEAVHGNMKIHESSGLNQGPRTEPCTLAIFEWYVHTSKPGYRIKFACIDITFASSNLNVNHNPWVANCAPWGSYSLFETSRTLETTKSWQPTIKLGQEGVVTAESPLVYGLTETVERKEQIHVDGCPVLPKDGSYSHPDRFSAVRWNLFENKSQESGIPRYFRTAVLLNRAEGKDGKFTAAVEIKVKVSKVQDTIEKVRGFLGRNVKDDPLTFNPTLGPKTNRFVDMTGDLGEDGVNLDDEMGFLLFKNQGAGAGEA</sequence>
<comment type="caution">
    <text evidence="1">The sequence shown here is derived from an EMBL/GenBank/DDBJ whole genome shotgun (WGS) entry which is preliminary data.</text>
</comment>
<reference evidence="1 2" key="1">
    <citation type="submission" date="2017-06" db="EMBL/GenBank/DDBJ databases">
        <title>Comparative genomic analysis of Ambrosia Fusariam Clade fungi.</title>
        <authorList>
            <person name="Stajich J.E."/>
            <person name="Carrillo J."/>
            <person name="Kijimoto T."/>
            <person name="Eskalen A."/>
            <person name="O'Donnell K."/>
            <person name="Kasson M."/>
        </authorList>
    </citation>
    <scope>NUCLEOTIDE SEQUENCE [LARGE SCALE GENOMIC DNA]</scope>
    <source>
        <strain evidence="1 2">NRRL62579</strain>
    </source>
</reference>
<proteinExistence type="predicted"/>
<dbReference type="EMBL" id="NKCK01000233">
    <property type="protein sequence ID" value="RSL90272.1"/>
    <property type="molecule type" value="Genomic_DNA"/>
</dbReference>